<evidence type="ECO:0000256" key="2">
    <source>
        <dbReference type="ARBA" id="ARBA00011022"/>
    </source>
</evidence>
<feature type="compositionally biased region" description="Low complexity" evidence="5">
    <location>
        <begin position="130"/>
        <end position="142"/>
    </location>
</feature>
<feature type="region of interest" description="Disordered" evidence="5">
    <location>
        <begin position="126"/>
        <end position="194"/>
    </location>
</feature>
<protein>
    <recommendedName>
        <fullName evidence="3">Ribosome biogenesis protein SLX9</fullName>
    </recommendedName>
</protein>
<dbReference type="Pfam" id="PF15341">
    <property type="entry name" value="SLX9"/>
    <property type="match status" value="1"/>
</dbReference>
<keyword evidence="7" id="KW-1185">Reference proteome</keyword>
<dbReference type="GO" id="GO:0005730">
    <property type="term" value="C:nucleolus"/>
    <property type="evidence" value="ECO:0007669"/>
    <property type="project" value="UniProtKB-SubCell"/>
</dbReference>
<comment type="caution">
    <text evidence="6">The sequence shown here is derived from an EMBL/GenBank/DDBJ whole genome shotgun (WGS) entry which is preliminary data.</text>
</comment>
<keyword evidence="4" id="KW-0539">Nucleus</keyword>
<dbReference type="GO" id="GO:0030688">
    <property type="term" value="C:preribosome, small subunit precursor"/>
    <property type="evidence" value="ECO:0007669"/>
    <property type="project" value="InterPro"/>
</dbReference>
<evidence type="ECO:0000256" key="5">
    <source>
        <dbReference type="SAM" id="MobiDB-lite"/>
    </source>
</evidence>
<evidence type="ECO:0000256" key="1">
    <source>
        <dbReference type="ARBA" id="ARBA00004604"/>
    </source>
</evidence>
<dbReference type="GO" id="GO:0000462">
    <property type="term" value="P:maturation of SSU-rRNA from tricistronic rRNA transcript (SSU-rRNA, 5.8S rRNA, LSU-rRNA)"/>
    <property type="evidence" value="ECO:0007669"/>
    <property type="project" value="InterPro"/>
</dbReference>
<reference evidence="6 7" key="1">
    <citation type="journal article" date="2020" name="bioRxiv">
        <title>Whole genome comparisons of ergot fungi reveals the divergence and evolution of species within the genus Claviceps are the result of varying mechanisms driving genome evolution and host range expansion.</title>
        <authorList>
            <person name="Wyka S.A."/>
            <person name="Mondo S.J."/>
            <person name="Liu M."/>
            <person name="Dettman J."/>
            <person name="Nalam V."/>
            <person name="Broders K.D."/>
        </authorList>
    </citation>
    <scope>NUCLEOTIDE SEQUENCE [LARGE SCALE GENOMIC DNA]</scope>
    <source>
        <strain evidence="6 7">LM576</strain>
    </source>
</reference>
<feature type="compositionally biased region" description="Basic residues" evidence="5">
    <location>
        <begin position="179"/>
        <end position="194"/>
    </location>
</feature>
<dbReference type="InterPro" id="IPR028160">
    <property type="entry name" value="Slx9-like"/>
</dbReference>
<evidence type="ECO:0000256" key="4">
    <source>
        <dbReference type="ARBA" id="ARBA00023242"/>
    </source>
</evidence>
<sequence>MSLITGQRILPSDPTKKFTQNQDQRKNHAKTWHQHREQPFFGSQIPTTTSHPHIPPIPTQLTMAPLPPSTSKSARTLRTQRITGQIHPLLPSKIYRPDAHVTDDFLSTKRDKRLIKHSSFLSRIATTAPTSSTGSRSKITKSSSRRPKNKLKTSLEGLADALPEIQDGEGARSGLEGKIRHRSLSSKKGALRRKEKLVRGEMKRFGASMAVLAAGAKDENGRADGEDDANMHGVQEQVSGGAQAASAAQGPTSNRWAALRGYISSTMEQNPAFLDK</sequence>
<dbReference type="Proteomes" id="UP000732380">
    <property type="component" value="Unassembled WGS sequence"/>
</dbReference>
<organism evidence="6 7">
    <name type="scientific">Claviceps humidiphila</name>
    <dbReference type="NCBI Taxonomy" id="1294629"/>
    <lineage>
        <taxon>Eukaryota</taxon>
        <taxon>Fungi</taxon>
        <taxon>Dikarya</taxon>
        <taxon>Ascomycota</taxon>
        <taxon>Pezizomycotina</taxon>
        <taxon>Sordariomycetes</taxon>
        <taxon>Hypocreomycetidae</taxon>
        <taxon>Hypocreales</taxon>
        <taxon>Clavicipitaceae</taxon>
        <taxon>Claviceps</taxon>
    </lineage>
</organism>
<gene>
    <name evidence="6" type="ORF">E4U13_001983</name>
</gene>
<comment type="similarity">
    <text evidence="2">Belongs to the SLX9 family.</text>
</comment>
<dbReference type="EMBL" id="SRQM01000182">
    <property type="protein sequence ID" value="KAG6116321.1"/>
    <property type="molecule type" value="Genomic_DNA"/>
</dbReference>
<dbReference type="GO" id="GO:0030686">
    <property type="term" value="C:90S preribosome"/>
    <property type="evidence" value="ECO:0007669"/>
    <property type="project" value="InterPro"/>
</dbReference>
<accession>A0A9P7Q1Y2</accession>
<dbReference type="AlphaFoldDB" id="A0A9P7Q1Y2"/>
<evidence type="ECO:0000313" key="7">
    <source>
        <dbReference type="Proteomes" id="UP000732380"/>
    </source>
</evidence>
<feature type="region of interest" description="Disordered" evidence="5">
    <location>
        <begin position="1"/>
        <end position="33"/>
    </location>
</feature>
<evidence type="ECO:0000256" key="3">
    <source>
        <dbReference type="ARBA" id="ARBA00021321"/>
    </source>
</evidence>
<comment type="subcellular location">
    <subcellularLocation>
        <location evidence="1">Nucleus</location>
        <location evidence="1">Nucleolus</location>
    </subcellularLocation>
</comment>
<name>A0A9P7Q1Y2_9HYPO</name>
<proteinExistence type="inferred from homology"/>
<evidence type="ECO:0000313" key="6">
    <source>
        <dbReference type="EMBL" id="KAG6116321.1"/>
    </source>
</evidence>